<evidence type="ECO:0000256" key="9">
    <source>
        <dbReference type="ARBA" id="ARBA00041348"/>
    </source>
</evidence>
<comment type="similarity">
    <text evidence="1">Belongs to the short-chain dehydrogenases/reductases (SDR) family.</text>
</comment>
<dbReference type="SUPFAM" id="SSF51735">
    <property type="entry name" value="NAD(P)-binding Rossmann-fold domains"/>
    <property type="match status" value="1"/>
</dbReference>
<dbReference type="Gene3D" id="3.40.50.720">
    <property type="entry name" value="NAD(P)-binding Rossmann-like Domain"/>
    <property type="match status" value="1"/>
</dbReference>
<protein>
    <recommendedName>
        <fullName evidence="8">Dihydropteridine reductase</fullName>
        <ecNumber evidence="7">1.5.1.34</ecNumber>
    </recommendedName>
    <alternativeName>
        <fullName evidence="10">HDHPR</fullName>
    </alternativeName>
    <alternativeName>
        <fullName evidence="9">Quinoid dihydropteridine reductase</fullName>
    </alternativeName>
</protein>
<evidence type="ECO:0000256" key="4">
    <source>
        <dbReference type="ARBA" id="ARBA00023002"/>
    </source>
</evidence>
<evidence type="ECO:0000256" key="12">
    <source>
        <dbReference type="ARBA" id="ARBA00047536"/>
    </source>
</evidence>
<dbReference type="PANTHER" id="PTHR15104:SF0">
    <property type="entry name" value="DIHYDROPTERIDINE REDUCTASE"/>
    <property type="match status" value="1"/>
</dbReference>
<comment type="caution">
    <text evidence="13">The sequence shown here is derived from an EMBL/GenBank/DDBJ whole genome shotgun (WGS) entry which is preliminary data.</text>
</comment>
<dbReference type="GO" id="GO:0070402">
    <property type="term" value="F:NADPH binding"/>
    <property type="evidence" value="ECO:0007669"/>
    <property type="project" value="TreeGrafter"/>
</dbReference>
<evidence type="ECO:0000313" key="14">
    <source>
        <dbReference type="Proteomes" id="UP000094527"/>
    </source>
</evidence>
<evidence type="ECO:0000256" key="1">
    <source>
        <dbReference type="ARBA" id="ARBA00006484"/>
    </source>
</evidence>
<evidence type="ECO:0000256" key="5">
    <source>
        <dbReference type="ARBA" id="ARBA00023007"/>
    </source>
</evidence>
<accession>A0A1D2MJR3</accession>
<dbReference type="GO" id="GO:0005737">
    <property type="term" value="C:cytoplasm"/>
    <property type="evidence" value="ECO:0007669"/>
    <property type="project" value="TreeGrafter"/>
</dbReference>
<dbReference type="GO" id="GO:0004155">
    <property type="term" value="F:6,7-dihydropteridine reductase activity"/>
    <property type="evidence" value="ECO:0007669"/>
    <property type="project" value="UniProtKB-EC"/>
</dbReference>
<comment type="catalytic activity">
    <reaction evidence="12">
        <text>5,6,7,8-tetrahydropteridine + NAD(+) = 6,7-dihydropteridine + NADH + H(+)</text>
        <dbReference type="Rhea" id="RHEA:17869"/>
        <dbReference type="ChEBI" id="CHEBI:15378"/>
        <dbReference type="ChEBI" id="CHEBI:28889"/>
        <dbReference type="ChEBI" id="CHEBI:30156"/>
        <dbReference type="ChEBI" id="CHEBI:57540"/>
        <dbReference type="ChEBI" id="CHEBI:57945"/>
        <dbReference type="EC" id="1.5.1.34"/>
    </reaction>
    <physiologicalReaction direction="right-to-left" evidence="12">
        <dbReference type="Rhea" id="RHEA:17871"/>
    </physiologicalReaction>
</comment>
<dbReference type="InterPro" id="IPR020904">
    <property type="entry name" value="Sc_DH/Rdtase_CS"/>
</dbReference>
<keyword evidence="4" id="KW-0560">Oxidoreductase</keyword>
<evidence type="ECO:0000256" key="2">
    <source>
        <dbReference type="ARBA" id="ARBA00011738"/>
    </source>
</evidence>
<dbReference type="Proteomes" id="UP000094527">
    <property type="component" value="Unassembled WGS sequence"/>
</dbReference>
<comment type="function">
    <text evidence="6">Catalyzes the conversion of quinonoid dihydrobiopterin into tetrahydrobiopterin.</text>
</comment>
<evidence type="ECO:0000256" key="10">
    <source>
        <dbReference type="ARBA" id="ARBA00042518"/>
    </source>
</evidence>
<gene>
    <name evidence="13" type="ORF">Ocin01_13574</name>
</gene>
<dbReference type="InterPro" id="IPR036291">
    <property type="entry name" value="NAD(P)-bd_dom_sf"/>
</dbReference>
<comment type="catalytic activity">
    <reaction evidence="11">
        <text>5,6,7,8-tetrahydropteridine + NADP(+) = 6,7-dihydropteridine + NADPH + H(+)</text>
        <dbReference type="Rhea" id="RHEA:17865"/>
        <dbReference type="ChEBI" id="CHEBI:15378"/>
        <dbReference type="ChEBI" id="CHEBI:28889"/>
        <dbReference type="ChEBI" id="CHEBI:30156"/>
        <dbReference type="ChEBI" id="CHEBI:57783"/>
        <dbReference type="ChEBI" id="CHEBI:58349"/>
        <dbReference type="EC" id="1.5.1.34"/>
    </reaction>
    <physiologicalReaction direction="right-to-left" evidence="11">
        <dbReference type="Rhea" id="RHEA:17867"/>
    </physiologicalReaction>
</comment>
<dbReference type="Pfam" id="PF13561">
    <property type="entry name" value="adh_short_C2"/>
    <property type="match status" value="1"/>
</dbReference>
<dbReference type="EC" id="1.5.1.34" evidence="7"/>
<keyword evidence="14" id="KW-1185">Reference proteome</keyword>
<dbReference type="OMA" id="KNYWVGS"/>
<proteinExistence type="inferred from homology"/>
<evidence type="ECO:0000256" key="11">
    <source>
        <dbReference type="ARBA" id="ARBA00047429"/>
    </source>
</evidence>
<dbReference type="EMBL" id="LJIJ01001074">
    <property type="protein sequence ID" value="ODM93115.1"/>
    <property type="molecule type" value="Genomic_DNA"/>
</dbReference>
<dbReference type="AlphaFoldDB" id="A0A1D2MJR3"/>
<dbReference type="PANTHER" id="PTHR15104">
    <property type="entry name" value="DIHYDROPTERIDINE REDUCTASE"/>
    <property type="match status" value="1"/>
</dbReference>
<organism evidence="13 14">
    <name type="scientific">Orchesella cincta</name>
    <name type="common">Springtail</name>
    <name type="synonym">Podura cincta</name>
    <dbReference type="NCBI Taxonomy" id="48709"/>
    <lineage>
        <taxon>Eukaryota</taxon>
        <taxon>Metazoa</taxon>
        <taxon>Ecdysozoa</taxon>
        <taxon>Arthropoda</taxon>
        <taxon>Hexapoda</taxon>
        <taxon>Collembola</taxon>
        <taxon>Entomobryomorpha</taxon>
        <taxon>Entomobryoidea</taxon>
        <taxon>Orchesellidae</taxon>
        <taxon>Orchesellinae</taxon>
        <taxon>Orchesella</taxon>
    </lineage>
</organism>
<dbReference type="OrthoDB" id="1204at2759"/>
<keyword evidence="5" id="KW-0783">Tetrahydrobiopterin biosynthesis</keyword>
<name>A0A1D2MJR3_ORCCI</name>
<dbReference type="GO" id="GO:0006559">
    <property type="term" value="P:L-phenylalanine catabolic process"/>
    <property type="evidence" value="ECO:0007669"/>
    <property type="project" value="TreeGrafter"/>
</dbReference>
<dbReference type="PROSITE" id="PS00061">
    <property type="entry name" value="ADH_SHORT"/>
    <property type="match status" value="1"/>
</dbReference>
<comment type="subunit">
    <text evidence="2">Homodimer.</text>
</comment>
<dbReference type="CDD" id="cd05334">
    <property type="entry name" value="DHPR_SDR_c_like"/>
    <property type="match status" value="1"/>
</dbReference>
<reference evidence="13 14" key="1">
    <citation type="journal article" date="2016" name="Genome Biol. Evol.">
        <title>Gene Family Evolution Reflects Adaptation to Soil Environmental Stressors in the Genome of the Collembolan Orchesella cincta.</title>
        <authorList>
            <person name="Faddeeva-Vakhrusheva A."/>
            <person name="Derks M.F."/>
            <person name="Anvar S.Y."/>
            <person name="Agamennone V."/>
            <person name="Suring W."/>
            <person name="Smit S."/>
            <person name="van Straalen N.M."/>
            <person name="Roelofs D."/>
        </authorList>
    </citation>
    <scope>NUCLEOTIDE SEQUENCE [LARGE SCALE GENOMIC DNA]</scope>
    <source>
        <tissue evidence="13">Mixed pool</tissue>
    </source>
</reference>
<evidence type="ECO:0000256" key="6">
    <source>
        <dbReference type="ARBA" id="ARBA00037099"/>
    </source>
</evidence>
<dbReference type="GO" id="GO:0006729">
    <property type="term" value="P:tetrahydrobiopterin biosynthetic process"/>
    <property type="evidence" value="ECO:0007669"/>
    <property type="project" value="UniProtKB-KW"/>
</dbReference>
<evidence type="ECO:0000256" key="3">
    <source>
        <dbReference type="ARBA" id="ARBA00022857"/>
    </source>
</evidence>
<sequence>MSASRSILIYGGKGALGSHLVQFFKNKGFHVGSIDFVANEGADYNILLQNNLNLEEQGECVKNGIPEGVKLDAILCVAGGWAGGSAASKEFLKNSSLMIQQSLWTSLIASNLAAKFLKEEGTLVLTGAQPALKATPGMIGYGIAKAAVHHLTKSVGAEKGGLPKGSKALAILPVTLDTPMNRKFMTPDETWTPLEDVANILHNWITTPDAPPTGSLVQLITKGGKTETVVE</sequence>
<dbReference type="STRING" id="48709.A0A1D2MJR3"/>
<keyword evidence="3" id="KW-0521">NADP</keyword>
<dbReference type="FunFam" id="3.40.50.720:FF:000157">
    <property type="entry name" value="Quinoid dihydropteridine reductase"/>
    <property type="match status" value="1"/>
</dbReference>
<dbReference type="GO" id="GO:0070404">
    <property type="term" value="F:NADH binding"/>
    <property type="evidence" value="ECO:0007669"/>
    <property type="project" value="TreeGrafter"/>
</dbReference>
<evidence type="ECO:0000256" key="8">
    <source>
        <dbReference type="ARBA" id="ARBA00039520"/>
    </source>
</evidence>
<evidence type="ECO:0000313" key="13">
    <source>
        <dbReference type="EMBL" id="ODM93115.1"/>
    </source>
</evidence>
<dbReference type="InterPro" id="IPR002347">
    <property type="entry name" value="SDR_fam"/>
</dbReference>
<evidence type="ECO:0000256" key="7">
    <source>
        <dbReference type="ARBA" id="ARBA00039153"/>
    </source>
</evidence>